<dbReference type="SUPFAM" id="SSF56112">
    <property type="entry name" value="Protein kinase-like (PK-like)"/>
    <property type="match status" value="1"/>
</dbReference>
<reference evidence="2" key="1">
    <citation type="submission" date="2021-06" db="EMBL/GenBank/DDBJ databases">
        <authorList>
            <person name="Kallberg Y."/>
            <person name="Tangrot J."/>
            <person name="Rosling A."/>
        </authorList>
    </citation>
    <scope>NUCLEOTIDE SEQUENCE</scope>
    <source>
        <strain evidence="2">IN212</strain>
    </source>
</reference>
<dbReference type="InterPro" id="IPR001245">
    <property type="entry name" value="Ser-Thr/Tyr_kinase_cat_dom"/>
</dbReference>
<dbReference type="GO" id="GO:0007165">
    <property type="term" value="P:signal transduction"/>
    <property type="evidence" value="ECO:0007669"/>
    <property type="project" value="TreeGrafter"/>
</dbReference>
<dbReference type="InterPro" id="IPR000719">
    <property type="entry name" value="Prot_kinase_dom"/>
</dbReference>
<dbReference type="GO" id="GO:0005524">
    <property type="term" value="F:ATP binding"/>
    <property type="evidence" value="ECO:0007669"/>
    <property type="project" value="InterPro"/>
</dbReference>
<name>A0A9N8VMG1_9GLOM</name>
<dbReference type="GO" id="GO:0005737">
    <property type="term" value="C:cytoplasm"/>
    <property type="evidence" value="ECO:0007669"/>
    <property type="project" value="TreeGrafter"/>
</dbReference>
<evidence type="ECO:0000259" key="1">
    <source>
        <dbReference type="PROSITE" id="PS50011"/>
    </source>
</evidence>
<dbReference type="PROSITE" id="PS50011">
    <property type="entry name" value="PROTEIN_KINASE_DOM"/>
    <property type="match status" value="1"/>
</dbReference>
<dbReference type="Pfam" id="PF07714">
    <property type="entry name" value="PK_Tyr_Ser-Thr"/>
    <property type="match status" value="1"/>
</dbReference>
<dbReference type="AlphaFoldDB" id="A0A9N8VMG1"/>
<dbReference type="OrthoDB" id="4062651at2759"/>
<proteinExistence type="predicted"/>
<sequence length="439" mass="51215">MLSRTTLNLQKVIIDDFIEDKVMDLLIKSSTLSHLTKLLVELISYLKEINISYIRRMVVKDMRDVHCDDENIKQNLTLKVQLSSIEYYVRQLLENNKWDSGKNEINKIIRHCQENSLIYPINKTSYPIKIVEWIPYNQLKEVQKFKKGGNAQLHTAIWSMGPYTMSLGCGFSRTGPEDVILKEIELDNFDEDPASDKFLLVLERKTYDLREYLGKNHSTLTWKHRYEMLARISEALNTIHNNNLIHRDLHSGNILYDKCTWVIGDFGLSVPINSSELNIKGVLLYIAPELLNGGKYTTKTDVYSFGMIMWEIYSEKPPFFDREKDELATHIVMGSRPDIVSDIPIFYALIMQRCWDPDPNKRPDINTLNKLFNLASLFHFDNWISREGYRYLLAFAFYLLNICHDDYLYFASSIRTLSDNSTLSENDLSGILKVTKFIR</sequence>
<organism evidence="2 3">
    <name type="scientific">Racocetra fulgida</name>
    <dbReference type="NCBI Taxonomy" id="60492"/>
    <lineage>
        <taxon>Eukaryota</taxon>
        <taxon>Fungi</taxon>
        <taxon>Fungi incertae sedis</taxon>
        <taxon>Mucoromycota</taxon>
        <taxon>Glomeromycotina</taxon>
        <taxon>Glomeromycetes</taxon>
        <taxon>Diversisporales</taxon>
        <taxon>Gigasporaceae</taxon>
        <taxon>Racocetra</taxon>
    </lineage>
</organism>
<dbReference type="InterPro" id="IPR011009">
    <property type="entry name" value="Kinase-like_dom_sf"/>
</dbReference>
<dbReference type="Gene3D" id="1.10.510.10">
    <property type="entry name" value="Transferase(Phosphotransferase) domain 1"/>
    <property type="match status" value="1"/>
</dbReference>
<feature type="domain" description="Protein kinase" evidence="1">
    <location>
        <begin position="94"/>
        <end position="378"/>
    </location>
</feature>
<gene>
    <name evidence="2" type="ORF">RFULGI_LOCUS547</name>
</gene>
<dbReference type="GO" id="GO:0004672">
    <property type="term" value="F:protein kinase activity"/>
    <property type="evidence" value="ECO:0007669"/>
    <property type="project" value="InterPro"/>
</dbReference>
<comment type="caution">
    <text evidence="2">The sequence shown here is derived from an EMBL/GenBank/DDBJ whole genome shotgun (WGS) entry which is preliminary data.</text>
</comment>
<keyword evidence="3" id="KW-1185">Reference proteome</keyword>
<protein>
    <submittedName>
        <fullName evidence="2">16407_t:CDS:1</fullName>
    </submittedName>
</protein>
<dbReference type="EMBL" id="CAJVPZ010000229">
    <property type="protein sequence ID" value="CAG8457881.1"/>
    <property type="molecule type" value="Genomic_DNA"/>
</dbReference>
<accession>A0A9N8VMG1</accession>
<dbReference type="Proteomes" id="UP000789396">
    <property type="component" value="Unassembled WGS sequence"/>
</dbReference>
<evidence type="ECO:0000313" key="2">
    <source>
        <dbReference type="EMBL" id="CAG8457881.1"/>
    </source>
</evidence>
<evidence type="ECO:0000313" key="3">
    <source>
        <dbReference type="Proteomes" id="UP000789396"/>
    </source>
</evidence>
<dbReference type="PANTHER" id="PTHR23257">
    <property type="entry name" value="SERINE-THREONINE PROTEIN KINASE"/>
    <property type="match status" value="1"/>
</dbReference>
<dbReference type="InterPro" id="IPR050167">
    <property type="entry name" value="Ser_Thr_protein_kinase"/>
</dbReference>